<proteinExistence type="predicted"/>
<evidence type="ECO:0000313" key="2">
    <source>
        <dbReference type="Proteomes" id="UP000034054"/>
    </source>
</evidence>
<organism evidence="1 2">
    <name type="scientific">Candidatus Uhrbacteria bacterium GW2011_GWA2_52_8d</name>
    <dbReference type="NCBI Taxonomy" id="1618979"/>
    <lineage>
        <taxon>Bacteria</taxon>
        <taxon>Candidatus Uhriibacteriota</taxon>
    </lineage>
</organism>
<gene>
    <name evidence="1" type="ORF">UY76_C0046G0006</name>
</gene>
<comment type="caution">
    <text evidence="1">The sequence shown here is derived from an EMBL/GenBank/DDBJ whole genome shotgun (WGS) entry which is preliminary data.</text>
</comment>
<reference evidence="1 2" key="1">
    <citation type="journal article" date="2015" name="Nature">
        <title>rRNA introns, odd ribosomes, and small enigmatic genomes across a large radiation of phyla.</title>
        <authorList>
            <person name="Brown C.T."/>
            <person name="Hug L.A."/>
            <person name="Thomas B.C."/>
            <person name="Sharon I."/>
            <person name="Castelle C.J."/>
            <person name="Singh A."/>
            <person name="Wilkins M.J."/>
            <person name="Williams K.H."/>
            <person name="Banfield J.F."/>
        </authorList>
    </citation>
    <scope>NUCLEOTIDE SEQUENCE [LARGE SCALE GENOMIC DNA]</scope>
</reference>
<accession>A0A0G1ZUA6</accession>
<dbReference type="AlphaFoldDB" id="A0A0G1ZUA6"/>
<dbReference type="Proteomes" id="UP000034054">
    <property type="component" value="Unassembled WGS sequence"/>
</dbReference>
<dbReference type="EMBL" id="LCRH01000046">
    <property type="protein sequence ID" value="KKW31922.1"/>
    <property type="molecule type" value="Genomic_DNA"/>
</dbReference>
<evidence type="ECO:0000313" key="1">
    <source>
        <dbReference type="EMBL" id="KKW31922.1"/>
    </source>
</evidence>
<sequence>MNKKTEKFGKMRRFSKILHSYPQFQHFVYAGVVKIWLIGAVKQKADLNVSRETKSPTLVGDFVVDLRGFEPLTSAMRMRRSTN</sequence>
<protein>
    <submittedName>
        <fullName evidence="1">Uncharacterized protein</fullName>
    </submittedName>
</protein>
<name>A0A0G1ZUA6_9BACT</name>